<accession>A0AAV0UKD8</accession>
<feature type="region of interest" description="Disordered" evidence="5">
    <location>
        <begin position="1"/>
        <end position="44"/>
    </location>
</feature>
<protein>
    <recommendedName>
        <fullName evidence="9">Acetyl-coenzyme A transporter 1</fullName>
    </recommendedName>
</protein>
<dbReference type="Pfam" id="PF13000">
    <property type="entry name" value="Acatn"/>
    <property type="match status" value="3"/>
</dbReference>
<dbReference type="Proteomes" id="UP001162031">
    <property type="component" value="Unassembled WGS sequence"/>
</dbReference>
<feature type="transmembrane region" description="Helical" evidence="6">
    <location>
        <begin position="352"/>
        <end position="374"/>
    </location>
</feature>
<dbReference type="InterPro" id="IPR004752">
    <property type="entry name" value="AmpG_permease/AT-1"/>
</dbReference>
<dbReference type="GO" id="GO:0016020">
    <property type="term" value="C:membrane"/>
    <property type="evidence" value="ECO:0007669"/>
    <property type="project" value="UniProtKB-SubCell"/>
</dbReference>
<keyword evidence="4 6" id="KW-0472">Membrane</keyword>
<reference evidence="7" key="1">
    <citation type="submission" date="2022-12" db="EMBL/GenBank/DDBJ databases">
        <authorList>
            <person name="Webb A."/>
        </authorList>
    </citation>
    <scope>NUCLEOTIDE SEQUENCE</scope>
    <source>
        <strain evidence="7">Hp1</strain>
    </source>
</reference>
<evidence type="ECO:0000256" key="6">
    <source>
        <dbReference type="SAM" id="Phobius"/>
    </source>
</evidence>
<comment type="caution">
    <text evidence="7">The sequence shown here is derived from an EMBL/GenBank/DDBJ whole genome shotgun (WGS) entry which is preliminary data.</text>
</comment>
<evidence type="ECO:0000256" key="5">
    <source>
        <dbReference type="SAM" id="MobiDB-lite"/>
    </source>
</evidence>
<dbReference type="InterPro" id="IPR024371">
    <property type="entry name" value="AcetylCoA_trans_1-like"/>
</dbReference>
<evidence type="ECO:0000256" key="3">
    <source>
        <dbReference type="ARBA" id="ARBA00022989"/>
    </source>
</evidence>
<dbReference type="GO" id="GO:0035348">
    <property type="term" value="P:acetyl-CoA transmembrane transport"/>
    <property type="evidence" value="ECO:0007669"/>
    <property type="project" value="InterPro"/>
</dbReference>
<feature type="transmembrane region" description="Helical" evidence="6">
    <location>
        <begin position="322"/>
        <end position="340"/>
    </location>
</feature>
<dbReference type="InterPro" id="IPR036259">
    <property type="entry name" value="MFS_trans_sf"/>
</dbReference>
<feature type="transmembrane region" description="Helical" evidence="6">
    <location>
        <begin position="154"/>
        <end position="175"/>
    </location>
</feature>
<name>A0AAV0UKD8_HYABA</name>
<keyword evidence="2 6" id="KW-0812">Transmembrane</keyword>
<feature type="transmembrane region" description="Helical" evidence="6">
    <location>
        <begin position="497"/>
        <end position="516"/>
    </location>
</feature>
<organism evidence="7 8">
    <name type="scientific">Hyaloperonospora brassicae</name>
    <name type="common">Brassica downy mildew</name>
    <name type="synonym">Peronospora brassicae</name>
    <dbReference type="NCBI Taxonomy" id="162125"/>
    <lineage>
        <taxon>Eukaryota</taxon>
        <taxon>Sar</taxon>
        <taxon>Stramenopiles</taxon>
        <taxon>Oomycota</taxon>
        <taxon>Peronosporomycetes</taxon>
        <taxon>Peronosporales</taxon>
        <taxon>Peronosporaceae</taxon>
        <taxon>Hyaloperonospora</taxon>
    </lineage>
</organism>
<evidence type="ECO:0000256" key="1">
    <source>
        <dbReference type="ARBA" id="ARBA00004141"/>
    </source>
</evidence>
<dbReference type="EMBL" id="CANTFL010001335">
    <property type="protein sequence ID" value="CAI5737446.1"/>
    <property type="molecule type" value="Genomic_DNA"/>
</dbReference>
<evidence type="ECO:0000313" key="7">
    <source>
        <dbReference type="EMBL" id="CAI5737446.1"/>
    </source>
</evidence>
<keyword evidence="8" id="KW-1185">Reference proteome</keyword>
<dbReference type="GO" id="GO:0008521">
    <property type="term" value="F:acetyl-CoA transmembrane transporter activity"/>
    <property type="evidence" value="ECO:0007669"/>
    <property type="project" value="InterPro"/>
</dbReference>
<feature type="transmembrane region" description="Helical" evidence="6">
    <location>
        <begin position="238"/>
        <end position="256"/>
    </location>
</feature>
<evidence type="ECO:0008006" key="9">
    <source>
        <dbReference type="Google" id="ProtNLM"/>
    </source>
</evidence>
<evidence type="ECO:0000256" key="2">
    <source>
        <dbReference type="ARBA" id="ARBA00022692"/>
    </source>
</evidence>
<dbReference type="PANTHER" id="PTHR12778:SF9">
    <property type="entry name" value="ACETYL-COENZYME A TRANSPORTER 1"/>
    <property type="match status" value="1"/>
</dbReference>
<proteinExistence type="predicted"/>
<feature type="transmembrane region" description="Helical" evidence="6">
    <location>
        <begin position="386"/>
        <end position="407"/>
    </location>
</feature>
<feature type="compositionally biased region" description="Low complexity" evidence="5">
    <location>
        <begin position="14"/>
        <end position="27"/>
    </location>
</feature>
<evidence type="ECO:0000256" key="4">
    <source>
        <dbReference type="ARBA" id="ARBA00023136"/>
    </source>
</evidence>
<keyword evidence="3 6" id="KW-1133">Transmembrane helix</keyword>
<evidence type="ECO:0000313" key="8">
    <source>
        <dbReference type="Proteomes" id="UP001162031"/>
    </source>
</evidence>
<dbReference type="SUPFAM" id="SSF103473">
    <property type="entry name" value="MFS general substrate transporter"/>
    <property type="match status" value="1"/>
</dbReference>
<gene>
    <name evidence="7" type="ORF">HBR001_LOCUS7159</name>
</gene>
<dbReference type="PANTHER" id="PTHR12778">
    <property type="entry name" value="SOLUTE CARRIER FAMILY 33 ACETYL-COA TRANSPORTER -RELATED"/>
    <property type="match status" value="1"/>
</dbReference>
<sequence length="537" mass="59514">MSTLRQRTGRADDASSSSTAVSASSSALNETPTASEGRVDCPQSESEASDWSSVLLLLLLYTLQGIPMGLSSSIPFILQEKVGYGDQATFSLVSWPFSLKLLWAPFVDSLYSERFGRRKSWLIPVQFVCAGMMVIGSWFMDDMLGEGEGQTPHVVYLTVFFFVLYFIMATQDIAVDGWAITMLSKKNVGHASTCNTVGQTVGYFVAYVGFLALNDPATCNSYLRTDPADDGMVSLPGFMRFWGWIMFFTTLGVWMFKHEKPEDEGSERLSIAQTYAQMYSVLRLPSVVSLSVVLLTSKIGFAAAESVASLKLVEYGMKKEKLALLTPILIPLGIVIPVMISRWIKPSQPLNLFLWGYPVRLAVGLLYAGLVYVTPMVMAQEESSHFAFYGMILVIGALHEVAANMMYVPQMAFYARISDPSIGGTYMTFLNTVTNLGSKWPNSLSLAVVDRLTTRECLGGNFHDEVLDIGSRTCSDAEERKVCVDAGGECLIVRDGFYVESVICLVIGVVWLLFFYRRIQFLQNLKIHKWRVNGTAE</sequence>
<comment type="subcellular location">
    <subcellularLocation>
        <location evidence="1">Membrane</location>
        <topology evidence="1">Multi-pass membrane protein</topology>
    </subcellularLocation>
</comment>
<dbReference type="Gene3D" id="1.20.1250.20">
    <property type="entry name" value="MFS general substrate transporter like domains"/>
    <property type="match status" value="1"/>
</dbReference>
<dbReference type="AlphaFoldDB" id="A0AAV0UKD8"/>
<feature type="transmembrane region" description="Helical" evidence="6">
    <location>
        <begin position="120"/>
        <end position="139"/>
    </location>
</feature>